<dbReference type="EMBL" id="KI301380">
    <property type="protein sequence ID" value="ERZ95274.1"/>
    <property type="molecule type" value="Genomic_DNA"/>
</dbReference>
<proteinExistence type="predicted"/>
<protein>
    <submittedName>
        <fullName evidence="1">Uncharacterized protein</fullName>
    </submittedName>
</protein>
<evidence type="ECO:0000313" key="1">
    <source>
        <dbReference type="EMBL" id="ERZ95274.1"/>
    </source>
</evidence>
<gene>
    <name evidence="1" type="ORF">GLOINDRAFT_13802</name>
</gene>
<dbReference type="AlphaFoldDB" id="U9SHE0"/>
<dbReference type="VEuPathDB" id="FungiDB:RhiirFUN_001602"/>
<reference evidence="1" key="1">
    <citation type="submission" date="2013-07" db="EMBL/GenBank/DDBJ databases">
        <title>The genome of an arbuscular mycorrhizal fungus provides insights into the evolution of the oldest plant symbiosis.</title>
        <authorList>
            <consortium name="DOE Joint Genome Institute"/>
            <person name="Tisserant E."/>
            <person name="Malbreil M."/>
            <person name="Kuo A."/>
            <person name="Kohler A."/>
            <person name="Symeonidi A."/>
            <person name="Balestrini R."/>
            <person name="Charron P."/>
            <person name="Duensing N."/>
            <person name="Frei-dit-Frey N."/>
            <person name="Gianinazzi-Pearson V."/>
            <person name="Gilbert B."/>
            <person name="Handa Y."/>
            <person name="Hijri M."/>
            <person name="Kaul R."/>
            <person name="Kawaguchi M."/>
            <person name="Krajinski F."/>
            <person name="Lammers P."/>
            <person name="Lapierre D."/>
            <person name="Masclaux F.G."/>
            <person name="Murat C."/>
            <person name="Morin E."/>
            <person name="Ndikumana S."/>
            <person name="Pagni M."/>
            <person name="Petitpierre D."/>
            <person name="Requena N."/>
            <person name="Rosikiewicz P."/>
            <person name="Riley R."/>
            <person name="Saito K."/>
            <person name="San Clemente H."/>
            <person name="Shapiro H."/>
            <person name="van Tuinen D."/>
            <person name="Becard G."/>
            <person name="Bonfante P."/>
            <person name="Paszkowski U."/>
            <person name="Shachar-Hill Y."/>
            <person name="Young J.P."/>
            <person name="Sanders I.R."/>
            <person name="Henrissat B."/>
            <person name="Rensing S.A."/>
            <person name="Grigoriev I.V."/>
            <person name="Corradi N."/>
            <person name="Roux C."/>
            <person name="Martin F."/>
        </authorList>
    </citation>
    <scope>NUCLEOTIDE SEQUENCE</scope>
    <source>
        <strain evidence="1">DAOM 197198</strain>
    </source>
</reference>
<sequence>MSCLVTAKVEKLLLEGPLDAICSATVIYQTMNRNDLLPYEEVIKIVESAVKSSLKRIRDFQRKESVMEVLTEMKSGYKSILGLNKIKVLDTNKESTPDTTEEEIKKNIEMLNEKLKHPLGDDDGPLYSALKKTVENIVLSDLTWRDPVANMVLSDNSYIVTGLHRKLKPIFMEPCNKMKCTPPKLVVKKCEDFLENFEVLSTHKIVENAKHDNKWKEDDSDLLKITGRILDVLGEIWSSPIYATSTSRNKQSEGTYITDVIVPLLRASLANLPNGYICTSIAERQSIASKIRKNKGIDGERIGKKPDIMGIMKQDTNDIELIYVESSRITCSEKKKDDYDVKLWREMIDGTSAINALCRPAGNEFGVVGIQIAGLDMRLNVLVKDLGGIPRYFHLDHAEIPISPHLTNTKSLIRVLLNLRNVMIVNKSLITQALLENPPRNTSQSTTVSTPDNSMYYNSNSVYYNSNNN</sequence>
<organism evidence="1">
    <name type="scientific">Rhizophagus irregularis (strain DAOM 181602 / DAOM 197198 / MUCL 43194)</name>
    <name type="common">Arbuscular mycorrhizal fungus</name>
    <name type="synonym">Glomus intraradices</name>
    <dbReference type="NCBI Taxonomy" id="747089"/>
    <lineage>
        <taxon>Eukaryota</taxon>
        <taxon>Fungi</taxon>
        <taxon>Fungi incertae sedis</taxon>
        <taxon>Mucoromycota</taxon>
        <taxon>Glomeromycotina</taxon>
        <taxon>Glomeromycetes</taxon>
        <taxon>Glomerales</taxon>
        <taxon>Glomeraceae</taxon>
        <taxon>Rhizophagus</taxon>
    </lineage>
</organism>
<dbReference type="HOGENOM" id="CLU_614145_0_0_1"/>
<accession>U9SHE0</accession>
<name>U9SHE0_RHIID</name>